<dbReference type="RefSeq" id="WP_380870013.1">
    <property type="nucleotide sequence ID" value="NZ_JBHUMA010000006.1"/>
</dbReference>
<organism evidence="1 2">
    <name type="scientific">Sphingobacterium corticis</name>
    <dbReference type="NCBI Taxonomy" id="1812823"/>
    <lineage>
        <taxon>Bacteria</taxon>
        <taxon>Pseudomonadati</taxon>
        <taxon>Bacteroidota</taxon>
        <taxon>Sphingobacteriia</taxon>
        <taxon>Sphingobacteriales</taxon>
        <taxon>Sphingobacteriaceae</taxon>
        <taxon>Sphingobacterium</taxon>
    </lineage>
</organism>
<sequence>MEQLIFEVIKPGSFIEWEIQDKDKWHLTSLILNLEASFFEANVALNFFNSELSSLRDMMKHNAEEWNRASEIKIQLYEKYSTLPFDERYFKVETEAKKMMWSEGYLPSSLNRKNHLLYAKMFLYSIDSFLKTCEVMSKAMYKPTQTLIDGIATLKLQFPHLTPVRNAAHHMEDYVRGIGMIRGKKQEIQLKPINNNFVNSESGALIVNSLNGNKYSQTMADGHLGEIEVSAGSLETVRVVFQNILDSYNWSGHKQHLPM</sequence>
<evidence type="ECO:0000313" key="1">
    <source>
        <dbReference type="EMBL" id="MFD2599889.1"/>
    </source>
</evidence>
<evidence type="ECO:0000313" key="2">
    <source>
        <dbReference type="Proteomes" id="UP001597393"/>
    </source>
</evidence>
<keyword evidence="2" id="KW-1185">Reference proteome</keyword>
<reference evidence="2" key="1">
    <citation type="journal article" date="2019" name="Int. J. Syst. Evol. Microbiol.">
        <title>The Global Catalogue of Microorganisms (GCM) 10K type strain sequencing project: providing services to taxonomists for standard genome sequencing and annotation.</title>
        <authorList>
            <consortium name="The Broad Institute Genomics Platform"/>
            <consortium name="The Broad Institute Genome Sequencing Center for Infectious Disease"/>
            <person name="Wu L."/>
            <person name="Ma J."/>
        </authorList>
    </citation>
    <scope>NUCLEOTIDE SEQUENCE [LARGE SCALE GENOMIC DNA]</scope>
    <source>
        <strain evidence="2">KCTC 42248</strain>
    </source>
</reference>
<name>A0ABW5NL94_9SPHI</name>
<accession>A0ABW5NL94</accession>
<gene>
    <name evidence="1" type="ORF">ACFSQ3_13105</name>
</gene>
<evidence type="ECO:0008006" key="3">
    <source>
        <dbReference type="Google" id="ProtNLM"/>
    </source>
</evidence>
<proteinExistence type="predicted"/>
<protein>
    <recommendedName>
        <fullName evidence="3">Cthe-2314-like HEPN domain-containing protein</fullName>
    </recommendedName>
</protein>
<dbReference type="Proteomes" id="UP001597393">
    <property type="component" value="Unassembled WGS sequence"/>
</dbReference>
<dbReference type="EMBL" id="JBHUMA010000006">
    <property type="protein sequence ID" value="MFD2599889.1"/>
    <property type="molecule type" value="Genomic_DNA"/>
</dbReference>
<comment type="caution">
    <text evidence="1">The sequence shown here is derived from an EMBL/GenBank/DDBJ whole genome shotgun (WGS) entry which is preliminary data.</text>
</comment>